<proteinExistence type="predicted"/>
<accession>A0A316UW08</accession>
<reference evidence="1 2" key="1">
    <citation type="journal article" date="2018" name="Mol. Biol. Evol.">
        <title>Broad Genomic Sampling Reveals a Smut Pathogenic Ancestry of the Fungal Clade Ustilaginomycotina.</title>
        <authorList>
            <person name="Kijpornyongpan T."/>
            <person name="Mondo S.J."/>
            <person name="Barry K."/>
            <person name="Sandor L."/>
            <person name="Lee J."/>
            <person name="Lipzen A."/>
            <person name="Pangilinan J."/>
            <person name="LaButti K."/>
            <person name="Hainaut M."/>
            <person name="Henrissat B."/>
            <person name="Grigoriev I.V."/>
            <person name="Spatafora J.W."/>
            <person name="Aime M.C."/>
        </authorList>
    </citation>
    <scope>NUCLEOTIDE SEQUENCE [LARGE SCALE GENOMIC DNA]</scope>
    <source>
        <strain evidence="1 2">MCA 5214</strain>
    </source>
</reference>
<gene>
    <name evidence="1" type="ORF">BDZ90DRAFT_110517</name>
</gene>
<sequence length="312" mass="34990">MSSSAPVFYAPYHHAELAQRDRIIEDREGAMCDMFFSHMDECAALRSQLDTTKAALDASITALDAVRHQLQEQAPFVDTGIKIALGVVFTRLYWMAKMTYGIFEYYRVRYLDASESEMLGRAGRSPSFQASLQAVYWTRDQVLSPATTMGPAPYNLLLSRRNHGAHTAHPLRVKKILEWHEQSISRGGEGYMSAAAYKLLQDGGFCLAFGLELSAVRSGSMASFRLDGLLICHFTSPYRRLALRLALRSRFLDPHLSSGFSHHDFPPDTIRPRTRWTQSGRSVMGGTCGGDRAVDPTPIIRSLPGRCRRPRK</sequence>
<dbReference type="AlphaFoldDB" id="A0A316UW08"/>
<organism evidence="1 2">
    <name type="scientific">Jaminaea rosea</name>
    <dbReference type="NCBI Taxonomy" id="1569628"/>
    <lineage>
        <taxon>Eukaryota</taxon>
        <taxon>Fungi</taxon>
        <taxon>Dikarya</taxon>
        <taxon>Basidiomycota</taxon>
        <taxon>Ustilaginomycotina</taxon>
        <taxon>Exobasidiomycetes</taxon>
        <taxon>Microstromatales</taxon>
        <taxon>Microstromatales incertae sedis</taxon>
        <taxon>Jaminaea</taxon>
    </lineage>
</organism>
<name>A0A316UW08_9BASI</name>
<protein>
    <submittedName>
        <fullName evidence="1">Uncharacterized protein</fullName>
    </submittedName>
</protein>
<evidence type="ECO:0000313" key="2">
    <source>
        <dbReference type="Proteomes" id="UP000245884"/>
    </source>
</evidence>
<keyword evidence="2" id="KW-1185">Reference proteome</keyword>
<dbReference type="RefSeq" id="XP_025364081.1">
    <property type="nucleotide sequence ID" value="XM_025503223.1"/>
</dbReference>
<dbReference type="GeneID" id="37025046"/>
<evidence type="ECO:0000313" key="1">
    <source>
        <dbReference type="EMBL" id="PWN29469.1"/>
    </source>
</evidence>
<dbReference type="Proteomes" id="UP000245884">
    <property type="component" value="Unassembled WGS sequence"/>
</dbReference>
<dbReference type="EMBL" id="KZ819663">
    <property type="protein sequence ID" value="PWN29469.1"/>
    <property type="molecule type" value="Genomic_DNA"/>
</dbReference>